<dbReference type="Proteomes" id="UP001200642">
    <property type="component" value="Unassembled WGS sequence"/>
</dbReference>
<keyword evidence="4" id="KW-1185">Reference proteome</keyword>
<gene>
    <name evidence="3" type="ORF">K8352_17445</name>
</gene>
<evidence type="ECO:0000256" key="1">
    <source>
        <dbReference type="ARBA" id="ARBA00022729"/>
    </source>
</evidence>
<dbReference type="InterPro" id="IPR027039">
    <property type="entry name" value="Crtac1"/>
</dbReference>
<dbReference type="PANTHER" id="PTHR16026">
    <property type="entry name" value="CARTILAGE ACIDIC PROTEIN 1"/>
    <property type="match status" value="1"/>
</dbReference>
<dbReference type="Pfam" id="PF07593">
    <property type="entry name" value="UnbV_ASPIC"/>
    <property type="match status" value="1"/>
</dbReference>
<keyword evidence="1" id="KW-0732">Signal</keyword>
<dbReference type="Gene3D" id="2.130.10.130">
    <property type="entry name" value="Integrin alpha, N-terminal"/>
    <property type="match status" value="4"/>
</dbReference>
<evidence type="ECO:0000313" key="3">
    <source>
        <dbReference type="EMBL" id="MCG2462550.1"/>
    </source>
</evidence>
<evidence type="ECO:0000313" key="4">
    <source>
        <dbReference type="Proteomes" id="UP001200642"/>
    </source>
</evidence>
<dbReference type="PANTHER" id="PTHR16026:SF0">
    <property type="entry name" value="CARTILAGE ACIDIC PROTEIN 1"/>
    <property type="match status" value="1"/>
</dbReference>
<protein>
    <submittedName>
        <fullName evidence="3">VCBS repeat-containing protein</fullName>
    </submittedName>
</protein>
<dbReference type="InterPro" id="IPR013517">
    <property type="entry name" value="FG-GAP"/>
</dbReference>
<sequence>MEVKRGVLIAAMYISFSHCFPLLGQCQEDKGLFKLLSSSRTGVNFKNSLDDTGTVNFMSHTYIYNGAGVAVGDIDNDGLDDIFFSGNMRSSRLYRNEGNLKFSDITSASGVGDADTDWATGANMADVNGDGWLDLYVCYTNLNQPESRRNRLYINQQDGTFKEEAKEYGLDDDSYSVQSAFFDFDGDGDLDMYLLNYNSDHIPANEWENSKFKRDPYAGDKLYENRNGKFVDISAVAGIKGTPLGYGLGVAVGDINGDSWPDIYVSNDFVEPDYLYINNQDGTFTELMSEYFQHISHFSMGSNLNDFNNDGAVDLFTLDMLPEDNKRQKLLYGPENYEEYARRVTSGFYFQDMRNMLHLNNANGTFSEIGQFTGISNTDWSWSALSADFDNDGWKDLFITNGYYKDVTNKDFLKFRGDYYFNQSVKRSKVDTTYIVNQTVSTPIHNYIFKNTGNLKFEDKSDCWGIDQPGFSNGAAYSDLDNDGDLDLVTNNIDAKASIYENMSTKLFPDRHYLALKLIGTGGNTGGYNAKVNVYSKDRLQTYEKMPVRGFQSSVGQTMHIGLGKTNQVDSLEVIWNHKSVSVVKHPEVDRILTLDQTEAVKRPVRQDAPTSPYFRPSNLIDYVHREYPINDFKRQPLLTTMPSIIGPVIKVADLDGNGTDDIILGASKNSATRILLQSENGKFIDASIQGDDIKSSDAAIAVADFDGDGDMDVYLGSGGYYDYAPKDDDLQDRLLLQENGNFILANGNLPTLHYSTGALEISDFDKDGDIDIFVGSRIIPGMYPETPPSFILRNDGHGKFEDVTSAIAPTLSSIGMVAIAKWADIDNDGWQDLIVGGEFMPLTVYINNKGKGLIDKSSTFFSEPLSGLWSAIDAADYDNDGDIDFVVGNFGLNSQLKASPNQPLSLTYADFDQNGSIDPIVTYYNQGKEYPFASRDEITNQIFALRKKFPTYESYSDAQLVDIFSKKELQEAKKLTANTLESYYIENSSGQFKVSPLPSEAQFAPVNAIYSYDFNKDGNMDFVLAGNQSFIRIRLGVIDANYGELFLGDGHGSFKMVPQKKCGLNLKGDVKSIQQINIGGYPYLTFGINNSRLATYAFRK</sequence>
<reference evidence="3" key="1">
    <citation type="submission" date="2023-02" db="EMBL/GenBank/DDBJ databases">
        <title>Genome of Flavobacteriaceae gen. nov. sp. strain F89.</title>
        <authorList>
            <person name="Wang Y."/>
        </authorList>
    </citation>
    <scope>NUCLEOTIDE SEQUENCE</scope>
    <source>
        <strain evidence="3">F89</strain>
    </source>
</reference>
<name>A0AAE3EXY0_9FLAO</name>
<accession>A0AAE3EXY0</accession>
<proteinExistence type="predicted"/>
<dbReference type="Pfam" id="PF13517">
    <property type="entry name" value="FG-GAP_3"/>
    <property type="match status" value="6"/>
</dbReference>
<evidence type="ECO:0000259" key="2">
    <source>
        <dbReference type="Pfam" id="PF07593"/>
    </source>
</evidence>
<dbReference type="EMBL" id="JAIRBC010000035">
    <property type="protein sequence ID" value="MCG2462550.1"/>
    <property type="molecule type" value="Genomic_DNA"/>
</dbReference>
<feature type="domain" description="ASPIC/UnbV" evidence="2">
    <location>
        <begin position="527"/>
        <end position="594"/>
    </location>
</feature>
<dbReference type="InterPro" id="IPR028994">
    <property type="entry name" value="Integrin_alpha_N"/>
</dbReference>
<organism evidence="3 4">
    <name type="scientific">Cerina litoralis</name>
    <dbReference type="NCBI Taxonomy" id="2874477"/>
    <lineage>
        <taxon>Bacteria</taxon>
        <taxon>Pseudomonadati</taxon>
        <taxon>Bacteroidota</taxon>
        <taxon>Flavobacteriia</taxon>
        <taxon>Flavobacteriales</taxon>
        <taxon>Flavobacteriaceae</taxon>
        <taxon>Cerina</taxon>
    </lineage>
</organism>
<dbReference type="SUPFAM" id="SSF69318">
    <property type="entry name" value="Integrin alpha N-terminal domain"/>
    <property type="match status" value="3"/>
</dbReference>
<dbReference type="RefSeq" id="WP_317903687.1">
    <property type="nucleotide sequence ID" value="NZ_JAIRBC010000035.1"/>
</dbReference>
<comment type="caution">
    <text evidence="3">The sequence shown here is derived from an EMBL/GenBank/DDBJ whole genome shotgun (WGS) entry which is preliminary data.</text>
</comment>
<dbReference type="InterPro" id="IPR011519">
    <property type="entry name" value="UnbV_ASPIC"/>
</dbReference>
<dbReference type="AlphaFoldDB" id="A0AAE3EXY0"/>